<sequence>MLFVAKRRRTEHQASRSLLTRLVRWLWVLVALAAAVVFAVALARLTLRPVPGAGSQVHDNPHPGATLRFYLDRPSVKEAVLEIGGNLALLMPLGVLLPVLFSGLRGLVRLTLAAAVISLGIEAVQGLLITGRTFDIDDVILNTAGAALAYLLVGRRLARWAHPG</sequence>
<proteinExistence type="predicted"/>
<keyword evidence="4" id="KW-1185">Reference proteome</keyword>
<dbReference type="InterPro" id="IPR006976">
    <property type="entry name" value="VanZ-like"/>
</dbReference>
<feature type="transmembrane region" description="Helical" evidence="1">
    <location>
        <begin position="139"/>
        <end position="158"/>
    </location>
</feature>
<organism evidence="3 4">
    <name type="scientific">Actinoallomurus vinaceus</name>
    <dbReference type="NCBI Taxonomy" id="1080074"/>
    <lineage>
        <taxon>Bacteria</taxon>
        <taxon>Bacillati</taxon>
        <taxon>Actinomycetota</taxon>
        <taxon>Actinomycetes</taxon>
        <taxon>Streptosporangiales</taxon>
        <taxon>Thermomonosporaceae</taxon>
        <taxon>Actinoallomurus</taxon>
    </lineage>
</organism>
<gene>
    <name evidence="3" type="ORF">GCM10023196_100170</name>
</gene>
<dbReference type="RefSeq" id="WP_345442772.1">
    <property type="nucleotide sequence ID" value="NZ_BAABHK010000026.1"/>
</dbReference>
<protein>
    <recommendedName>
        <fullName evidence="2">VanZ-like domain-containing protein</fullName>
    </recommendedName>
</protein>
<evidence type="ECO:0000259" key="2">
    <source>
        <dbReference type="Pfam" id="PF04892"/>
    </source>
</evidence>
<evidence type="ECO:0000256" key="1">
    <source>
        <dbReference type="SAM" id="Phobius"/>
    </source>
</evidence>
<accession>A0ABP8UV40</accession>
<dbReference type="Proteomes" id="UP001501442">
    <property type="component" value="Unassembled WGS sequence"/>
</dbReference>
<dbReference type="PANTHER" id="PTHR36834:SF1">
    <property type="entry name" value="INTEGRAL MEMBRANE PROTEIN"/>
    <property type="match status" value="1"/>
</dbReference>
<keyword evidence="1" id="KW-0812">Transmembrane</keyword>
<comment type="caution">
    <text evidence="3">The sequence shown here is derived from an EMBL/GenBank/DDBJ whole genome shotgun (WGS) entry which is preliminary data.</text>
</comment>
<reference evidence="4" key="1">
    <citation type="journal article" date="2019" name="Int. J. Syst. Evol. Microbiol.">
        <title>The Global Catalogue of Microorganisms (GCM) 10K type strain sequencing project: providing services to taxonomists for standard genome sequencing and annotation.</title>
        <authorList>
            <consortium name="The Broad Institute Genomics Platform"/>
            <consortium name="The Broad Institute Genome Sequencing Center for Infectious Disease"/>
            <person name="Wu L."/>
            <person name="Ma J."/>
        </authorList>
    </citation>
    <scope>NUCLEOTIDE SEQUENCE [LARGE SCALE GENOMIC DNA]</scope>
    <source>
        <strain evidence="4">JCM 17939</strain>
    </source>
</reference>
<feature type="transmembrane region" description="Helical" evidence="1">
    <location>
        <begin position="107"/>
        <end position="127"/>
    </location>
</feature>
<dbReference type="Pfam" id="PF04892">
    <property type="entry name" value="VanZ"/>
    <property type="match status" value="1"/>
</dbReference>
<keyword evidence="1" id="KW-0472">Membrane</keyword>
<feature type="domain" description="VanZ-like" evidence="2">
    <location>
        <begin position="36"/>
        <end position="153"/>
    </location>
</feature>
<feature type="transmembrane region" description="Helical" evidence="1">
    <location>
        <begin position="79"/>
        <end position="100"/>
    </location>
</feature>
<feature type="transmembrane region" description="Helical" evidence="1">
    <location>
        <begin position="25"/>
        <end position="47"/>
    </location>
</feature>
<dbReference type="PANTHER" id="PTHR36834">
    <property type="entry name" value="MEMBRANE PROTEIN-RELATED"/>
    <property type="match status" value="1"/>
</dbReference>
<evidence type="ECO:0000313" key="3">
    <source>
        <dbReference type="EMBL" id="GAA4639255.1"/>
    </source>
</evidence>
<name>A0ABP8UV40_9ACTN</name>
<dbReference type="EMBL" id="BAABHK010000026">
    <property type="protein sequence ID" value="GAA4639255.1"/>
    <property type="molecule type" value="Genomic_DNA"/>
</dbReference>
<dbReference type="InterPro" id="IPR053150">
    <property type="entry name" value="Teicoplanin_resist-assoc"/>
</dbReference>
<evidence type="ECO:0000313" key="4">
    <source>
        <dbReference type="Proteomes" id="UP001501442"/>
    </source>
</evidence>
<keyword evidence="1" id="KW-1133">Transmembrane helix</keyword>